<dbReference type="OrthoDB" id="6168233at2"/>
<dbReference type="GO" id="GO:0006281">
    <property type="term" value="P:DNA repair"/>
    <property type="evidence" value="ECO:0007669"/>
    <property type="project" value="InterPro"/>
</dbReference>
<name>A0A857GLF1_9GAMM</name>
<protein>
    <submittedName>
        <fullName evidence="1">Uncharacterized protein</fullName>
    </submittedName>
</protein>
<dbReference type="EMBL" id="CP024621">
    <property type="protein sequence ID" value="QHD50035.1"/>
    <property type="molecule type" value="Genomic_DNA"/>
</dbReference>
<dbReference type="GO" id="GO:0000287">
    <property type="term" value="F:magnesium ion binding"/>
    <property type="evidence" value="ECO:0007669"/>
    <property type="project" value="InterPro"/>
</dbReference>
<dbReference type="GO" id="GO:0006310">
    <property type="term" value="P:DNA recombination"/>
    <property type="evidence" value="ECO:0007669"/>
    <property type="project" value="InterPro"/>
</dbReference>
<organism evidence="1 2">
    <name type="scientific">Vreelandella aquamarina</name>
    <dbReference type="NCBI Taxonomy" id="77097"/>
    <lineage>
        <taxon>Bacteria</taxon>
        <taxon>Pseudomonadati</taxon>
        <taxon>Pseudomonadota</taxon>
        <taxon>Gammaproteobacteria</taxon>
        <taxon>Oceanospirillales</taxon>
        <taxon>Halomonadaceae</taxon>
        <taxon>Vreelandella</taxon>
    </lineage>
</organism>
<proteinExistence type="predicted"/>
<dbReference type="InterPro" id="IPR036614">
    <property type="entry name" value="RusA-like_sf"/>
</dbReference>
<dbReference type="AlphaFoldDB" id="A0A857GLF1"/>
<sequence>MRIFIPFYGPSTNEIYSGVHWSVRKRAKDGALKAVKAVVRQLDIDIPISTRVDLVFTPQLGKGVRKRDTSNNSMTAKLVEDALVKAKVLHDDTDEYVRNVTNTPALIDRKGDTGVWVEIIPVSEVAA</sequence>
<dbReference type="Gene3D" id="3.30.1330.70">
    <property type="entry name" value="Holliday junction resolvase RusA"/>
    <property type="match status" value="1"/>
</dbReference>
<dbReference type="RefSeq" id="WP_159342348.1">
    <property type="nucleotide sequence ID" value="NZ_CP024621.1"/>
</dbReference>
<dbReference type="SUPFAM" id="SSF103084">
    <property type="entry name" value="Holliday junction resolvase RusA"/>
    <property type="match status" value="1"/>
</dbReference>
<dbReference type="KEGG" id="hmd:CTT34_10205"/>
<evidence type="ECO:0000313" key="2">
    <source>
        <dbReference type="Proteomes" id="UP000463949"/>
    </source>
</evidence>
<reference evidence="1 2" key="1">
    <citation type="submission" date="2017-10" db="EMBL/GenBank/DDBJ databases">
        <title>Coral associated bacteria.</title>
        <authorList>
            <person name="Wang X."/>
        </authorList>
    </citation>
    <scope>NUCLEOTIDE SEQUENCE [LARGE SCALE GENOMIC DNA]</scope>
    <source>
        <strain evidence="1 2">SCSIO 43005</strain>
    </source>
</reference>
<gene>
    <name evidence="1" type="ORF">CTT34_10205</name>
</gene>
<evidence type="ECO:0000313" key="1">
    <source>
        <dbReference type="EMBL" id="QHD50035.1"/>
    </source>
</evidence>
<accession>A0A857GLF1</accession>
<dbReference type="Proteomes" id="UP000463949">
    <property type="component" value="Chromosome"/>
</dbReference>